<keyword evidence="1" id="KW-0732">Signal</keyword>
<proteinExistence type="predicted"/>
<evidence type="ECO:0000313" key="2">
    <source>
        <dbReference type="EMBL" id="ROQ28611.1"/>
    </source>
</evidence>
<dbReference type="STRING" id="584787.GCA_001247655_00218"/>
<feature type="signal peptide" evidence="1">
    <location>
        <begin position="1"/>
        <end position="21"/>
    </location>
</feature>
<evidence type="ECO:0008006" key="4">
    <source>
        <dbReference type="Google" id="ProtNLM"/>
    </source>
</evidence>
<dbReference type="RefSeq" id="WP_050657292.1">
    <property type="nucleotide sequence ID" value="NZ_JBLXAC010000001.1"/>
</dbReference>
<dbReference type="PROSITE" id="PS51257">
    <property type="entry name" value="PROKAR_LIPOPROTEIN"/>
    <property type="match status" value="1"/>
</dbReference>
<evidence type="ECO:0000313" key="3">
    <source>
        <dbReference type="Proteomes" id="UP000268033"/>
    </source>
</evidence>
<comment type="caution">
    <text evidence="2">The sequence shown here is derived from an EMBL/GenBank/DDBJ whole genome shotgun (WGS) entry which is preliminary data.</text>
</comment>
<dbReference type="EMBL" id="RJUL01000003">
    <property type="protein sequence ID" value="ROQ28611.1"/>
    <property type="molecule type" value="Genomic_DNA"/>
</dbReference>
<gene>
    <name evidence="2" type="ORF">EDC28_103204</name>
</gene>
<dbReference type="Proteomes" id="UP000268033">
    <property type="component" value="Unassembled WGS sequence"/>
</dbReference>
<accession>A0A3N1PN88</accession>
<reference evidence="2 3" key="1">
    <citation type="submission" date="2018-11" db="EMBL/GenBank/DDBJ databases">
        <title>Genomic Encyclopedia of Type Strains, Phase IV (KMG-IV): sequencing the most valuable type-strain genomes for metagenomic binning, comparative biology and taxonomic classification.</title>
        <authorList>
            <person name="Goeker M."/>
        </authorList>
    </citation>
    <scope>NUCLEOTIDE SEQUENCE [LARGE SCALE GENOMIC DNA]</scope>
    <source>
        <strain evidence="2 3">DSM 21945</strain>
    </source>
</reference>
<feature type="chain" id="PRO_5018243222" description="Lipoprotein" evidence="1">
    <location>
        <begin position="22"/>
        <end position="159"/>
    </location>
</feature>
<sequence>MRALMVLGLGLLLAGCGQENAATDNAAPQAAQMQPAPGSPEAAEALVQTYYQAIASQDLKLAFGFWEHPRQSFINFQQDNANISAIEVSFTGEPQTEGAAGSIYITLPVSLAIHYKDGSNGKAKGNVVLKRVNKVPGATEQQLHWQLYDTALSRPAVDR</sequence>
<dbReference type="OrthoDB" id="485556at2"/>
<evidence type="ECO:0000256" key="1">
    <source>
        <dbReference type="SAM" id="SignalP"/>
    </source>
</evidence>
<keyword evidence="3" id="KW-1185">Reference proteome</keyword>
<dbReference type="AlphaFoldDB" id="A0A3N1PN88"/>
<organism evidence="2 3">
    <name type="scientific">Gallaecimonas pentaromativorans</name>
    <dbReference type="NCBI Taxonomy" id="584787"/>
    <lineage>
        <taxon>Bacteria</taxon>
        <taxon>Pseudomonadati</taxon>
        <taxon>Pseudomonadota</taxon>
        <taxon>Gammaproteobacteria</taxon>
        <taxon>Enterobacterales</taxon>
        <taxon>Gallaecimonadaceae</taxon>
        <taxon>Gallaecimonas</taxon>
    </lineage>
</organism>
<protein>
    <recommendedName>
        <fullName evidence="4">Lipoprotein</fullName>
    </recommendedName>
</protein>
<name>A0A3N1PN88_9GAMM</name>